<name>A0A6I1GNP3_9BIFI</name>
<keyword evidence="2" id="KW-1185">Reference proteome</keyword>
<dbReference type="RefSeq" id="WP_152233700.1">
    <property type="nucleotide sequence ID" value="NZ_JBHSKZ010000002.1"/>
</dbReference>
<accession>A0A6I1GNP3</accession>
<evidence type="ECO:0000313" key="1">
    <source>
        <dbReference type="EMBL" id="KAB7791156.1"/>
    </source>
</evidence>
<protein>
    <submittedName>
        <fullName evidence="1">Uncharacterized protein</fullName>
    </submittedName>
</protein>
<organism evidence="1 2">
    <name type="scientific">Bifidobacterium leontopitheci</name>
    <dbReference type="NCBI Taxonomy" id="2650774"/>
    <lineage>
        <taxon>Bacteria</taxon>
        <taxon>Bacillati</taxon>
        <taxon>Actinomycetota</taxon>
        <taxon>Actinomycetes</taxon>
        <taxon>Bifidobacteriales</taxon>
        <taxon>Bifidobacteriaceae</taxon>
        <taxon>Bifidobacterium</taxon>
    </lineage>
</organism>
<sequence length="124" mass="13156">MITNMPKLTLDKTLPKAIGIAAACVMYLASKYSSGIPGAASTTKGLKTMGFGMNMEAGLVTLGGTPLVISAIGEPTISRLAVNGVRKRILHGEDREAVIADIEKYPFSDELKARMRETARATSE</sequence>
<comment type="caution">
    <text evidence="1">The sequence shown here is derived from an EMBL/GenBank/DDBJ whole genome shotgun (WGS) entry which is preliminary data.</text>
</comment>
<dbReference type="Proteomes" id="UP000441772">
    <property type="component" value="Unassembled WGS sequence"/>
</dbReference>
<dbReference type="EMBL" id="WBVT01000003">
    <property type="protein sequence ID" value="KAB7791156.1"/>
    <property type="molecule type" value="Genomic_DNA"/>
</dbReference>
<proteinExistence type="predicted"/>
<dbReference type="AlphaFoldDB" id="A0A6I1GNP3"/>
<reference evidence="1 2" key="1">
    <citation type="submission" date="2019-09" db="EMBL/GenBank/DDBJ databases">
        <title>Characterization of the phylogenetic diversity of two novel species belonging to the genus Bifidobacterium: Bifidobacterium cebidarum sp. nov. and Bifidobacterium leontopitheci sp. nov.</title>
        <authorList>
            <person name="Lugli G.A."/>
            <person name="Duranti S."/>
            <person name="Milani C."/>
            <person name="Turroni F."/>
            <person name="Ventura M."/>
        </authorList>
    </citation>
    <scope>NUCLEOTIDE SEQUENCE [LARGE SCALE GENOMIC DNA]</scope>
    <source>
        <strain evidence="1 2">LMG 31471</strain>
    </source>
</reference>
<evidence type="ECO:0000313" key="2">
    <source>
        <dbReference type="Proteomes" id="UP000441772"/>
    </source>
</evidence>
<gene>
    <name evidence="1" type="ORF">F7D09_0322</name>
</gene>